<feature type="region of interest" description="Disordered" evidence="1">
    <location>
        <begin position="431"/>
        <end position="459"/>
    </location>
</feature>
<dbReference type="EMBL" id="MU150330">
    <property type="protein sequence ID" value="KAF9458806.1"/>
    <property type="molecule type" value="Genomic_DNA"/>
</dbReference>
<name>A0A9P5Y012_9AGAR</name>
<dbReference type="OrthoDB" id="3052647at2759"/>
<comment type="caution">
    <text evidence="3">The sequence shown here is derived from an EMBL/GenBank/DDBJ whole genome shotgun (WGS) entry which is preliminary data.</text>
</comment>
<organism evidence="3 4">
    <name type="scientific">Collybia nuda</name>
    <dbReference type="NCBI Taxonomy" id="64659"/>
    <lineage>
        <taxon>Eukaryota</taxon>
        <taxon>Fungi</taxon>
        <taxon>Dikarya</taxon>
        <taxon>Basidiomycota</taxon>
        <taxon>Agaricomycotina</taxon>
        <taxon>Agaricomycetes</taxon>
        <taxon>Agaricomycetidae</taxon>
        <taxon>Agaricales</taxon>
        <taxon>Tricholomatineae</taxon>
        <taxon>Clitocybaceae</taxon>
        <taxon>Collybia</taxon>
    </lineage>
</organism>
<sequence>MRAVVIDDTDPNIKYEGEGWFQDNVSQDDLGNFGPTYEHTLHGTKANSSLTYTFQGTSIEIWGTTDLAKISAGVFDPSWECFVDKISVGATKSFEYAENNWNLCGQNNLPDGIHEIVINVNSAGQVFWVDRIVYAPSPSLSLNAAVILVENHDTGINLDSKWQALGDEAAMTQTMSSIATFIFTGTSVSWVGYIPTELPHNASFATYSVDGGPPIVFTLRGLPPGFPNSIYNQVFFTARNLSAGSHSLVVTHQGTSAQTPLTLNFLYVNTTLTPTTSTVSSPSGLSSGSNISPTSHELPPSNRPPDLTTGTTVLTRVLVGSVIGGVLFVVLTVLLFWKYKRSRYGGVSIIRILSREMAPVPTGPLIPRPWYNAAGTHPSILLNPVLRDGSGNQMQTGSVAKPLVHPQLTPPAPSSTPQRITKSSMRLLIPESATSRTLPGQASGSRDPVIPTQHEESGPIVTLPPAYTEF</sequence>
<feature type="region of interest" description="Disordered" evidence="1">
    <location>
        <begin position="275"/>
        <end position="306"/>
    </location>
</feature>
<dbReference type="Proteomes" id="UP000807353">
    <property type="component" value="Unassembled WGS sequence"/>
</dbReference>
<accession>A0A9P5Y012</accession>
<gene>
    <name evidence="3" type="ORF">BDZ94DRAFT_1300969</name>
</gene>
<feature type="compositionally biased region" description="Polar residues" evidence="1">
    <location>
        <begin position="432"/>
        <end position="444"/>
    </location>
</feature>
<protein>
    <submittedName>
        <fullName evidence="3">Uncharacterized protein</fullName>
    </submittedName>
</protein>
<keyword evidence="2" id="KW-0812">Transmembrane</keyword>
<proteinExistence type="predicted"/>
<keyword evidence="2" id="KW-1133">Transmembrane helix</keyword>
<feature type="transmembrane region" description="Helical" evidence="2">
    <location>
        <begin position="313"/>
        <end position="337"/>
    </location>
</feature>
<evidence type="ECO:0000313" key="3">
    <source>
        <dbReference type="EMBL" id="KAF9458806.1"/>
    </source>
</evidence>
<evidence type="ECO:0000256" key="2">
    <source>
        <dbReference type="SAM" id="Phobius"/>
    </source>
</evidence>
<keyword evidence="4" id="KW-1185">Reference proteome</keyword>
<reference evidence="3" key="1">
    <citation type="submission" date="2020-11" db="EMBL/GenBank/DDBJ databases">
        <authorList>
            <consortium name="DOE Joint Genome Institute"/>
            <person name="Ahrendt S."/>
            <person name="Riley R."/>
            <person name="Andreopoulos W."/>
            <person name="Labutti K."/>
            <person name="Pangilinan J."/>
            <person name="Ruiz-Duenas F.J."/>
            <person name="Barrasa J.M."/>
            <person name="Sanchez-Garcia M."/>
            <person name="Camarero S."/>
            <person name="Miyauchi S."/>
            <person name="Serrano A."/>
            <person name="Linde D."/>
            <person name="Babiker R."/>
            <person name="Drula E."/>
            <person name="Ayuso-Fernandez I."/>
            <person name="Pacheco R."/>
            <person name="Padilla G."/>
            <person name="Ferreira P."/>
            <person name="Barriuso J."/>
            <person name="Kellner H."/>
            <person name="Castanera R."/>
            <person name="Alfaro M."/>
            <person name="Ramirez L."/>
            <person name="Pisabarro A.G."/>
            <person name="Kuo A."/>
            <person name="Tritt A."/>
            <person name="Lipzen A."/>
            <person name="He G."/>
            <person name="Yan M."/>
            <person name="Ng V."/>
            <person name="Cullen D."/>
            <person name="Martin F."/>
            <person name="Rosso M.-N."/>
            <person name="Henrissat B."/>
            <person name="Hibbett D."/>
            <person name="Martinez A.T."/>
            <person name="Grigoriev I.V."/>
        </authorList>
    </citation>
    <scope>NUCLEOTIDE SEQUENCE</scope>
    <source>
        <strain evidence="3">CBS 247.69</strain>
    </source>
</reference>
<evidence type="ECO:0000313" key="4">
    <source>
        <dbReference type="Proteomes" id="UP000807353"/>
    </source>
</evidence>
<keyword evidence="2" id="KW-0472">Membrane</keyword>
<dbReference type="AlphaFoldDB" id="A0A9P5Y012"/>
<evidence type="ECO:0000256" key="1">
    <source>
        <dbReference type="SAM" id="MobiDB-lite"/>
    </source>
</evidence>
<dbReference type="Gene3D" id="2.60.120.260">
    <property type="entry name" value="Galactose-binding domain-like"/>
    <property type="match status" value="2"/>
</dbReference>
<feature type="compositionally biased region" description="Low complexity" evidence="1">
    <location>
        <begin position="275"/>
        <end position="295"/>
    </location>
</feature>